<evidence type="ECO:0000313" key="3">
    <source>
        <dbReference type="Proteomes" id="UP000077266"/>
    </source>
</evidence>
<dbReference type="InterPro" id="IPR037401">
    <property type="entry name" value="SnoaL-like"/>
</dbReference>
<dbReference type="Gene3D" id="3.10.450.50">
    <property type="match status" value="1"/>
</dbReference>
<proteinExistence type="predicted"/>
<evidence type="ECO:0000259" key="1">
    <source>
        <dbReference type="Pfam" id="PF12680"/>
    </source>
</evidence>
<evidence type="ECO:0000313" key="2">
    <source>
        <dbReference type="EMBL" id="KZV83240.1"/>
    </source>
</evidence>
<name>A0A165CVS9_EXIGL</name>
<dbReference type="Pfam" id="PF12680">
    <property type="entry name" value="SnoaL_2"/>
    <property type="match status" value="1"/>
</dbReference>
<dbReference type="InterPro" id="IPR032710">
    <property type="entry name" value="NTF2-like_dom_sf"/>
</dbReference>
<dbReference type="EMBL" id="KV426282">
    <property type="protein sequence ID" value="KZV83240.1"/>
    <property type="molecule type" value="Genomic_DNA"/>
</dbReference>
<dbReference type="InParanoid" id="A0A165CVS9"/>
<dbReference type="Proteomes" id="UP000077266">
    <property type="component" value="Unassembled WGS sequence"/>
</dbReference>
<sequence length="149" mass="16701">MSSPARVLVQRFVDIWRGGDMEPLRSFTTKDCVFQLLPQSMKHAPMTIDQYIALIQPGLAEWGKEGEPKIKIEILDFMESAAGDKAVAHSKAVDSFGPNGVPYNNEYVFMFTFVEENGQKKISHINEFVDSGYFRDFMAAVSAAKETKA</sequence>
<feature type="domain" description="SnoaL-like" evidence="1">
    <location>
        <begin position="9"/>
        <end position="118"/>
    </location>
</feature>
<gene>
    <name evidence="2" type="ORF">EXIGLDRAFT_728764</name>
</gene>
<keyword evidence="3" id="KW-1185">Reference proteome</keyword>
<dbReference type="SUPFAM" id="SSF54427">
    <property type="entry name" value="NTF2-like"/>
    <property type="match status" value="1"/>
</dbReference>
<dbReference type="AlphaFoldDB" id="A0A165CVS9"/>
<dbReference type="OrthoDB" id="3758478at2759"/>
<reference evidence="2 3" key="1">
    <citation type="journal article" date="2016" name="Mol. Biol. Evol.">
        <title>Comparative Genomics of Early-Diverging Mushroom-Forming Fungi Provides Insights into the Origins of Lignocellulose Decay Capabilities.</title>
        <authorList>
            <person name="Nagy L.G."/>
            <person name="Riley R."/>
            <person name="Tritt A."/>
            <person name="Adam C."/>
            <person name="Daum C."/>
            <person name="Floudas D."/>
            <person name="Sun H."/>
            <person name="Yadav J.S."/>
            <person name="Pangilinan J."/>
            <person name="Larsson K.H."/>
            <person name="Matsuura K."/>
            <person name="Barry K."/>
            <person name="Labutti K."/>
            <person name="Kuo R."/>
            <person name="Ohm R.A."/>
            <person name="Bhattacharya S.S."/>
            <person name="Shirouzu T."/>
            <person name="Yoshinaga Y."/>
            <person name="Martin F.M."/>
            <person name="Grigoriev I.V."/>
            <person name="Hibbett D.S."/>
        </authorList>
    </citation>
    <scope>NUCLEOTIDE SEQUENCE [LARGE SCALE GENOMIC DNA]</scope>
    <source>
        <strain evidence="2 3">HHB12029</strain>
    </source>
</reference>
<protein>
    <recommendedName>
        <fullName evidence="1">SnoaL-like domain-containing protein</fullName>
    </recommendedName>
</protein>
<organism evidence="2 3">
    <name type="scientific">Exidia glandulosa HHB12029</name>
    <dbReference type="NCBI Taxonomy" id="1314781"/>
    <lineage>
        <taxon>Eukaryota</taxon>
        <taxon>Fungi</taxon>
        <taxon>Dikarya</taxon>
        <taxon>Basidiomycota</taxon>
        <taxon>Agaricomycotina</taxon>
        <taxon>Agaricomycetes</taxon>
        <taxon>Auriculariales</taxon>
        <taxon>Exidiaceae</taxon>
        <taxon>Exidia</taxon>
    </lineage>
</organism>
<accession>A0A165CVS9</accession>